<comment type="caution">
    <text evidence="1">The sequence shown here is derived from an EMBL/GenBank/DDBJ whole genome shotgun (WGS) entry which is preliminary data.</text>
</comment>
<dbReference type="Gene3D" id="3.30.2170.10">
    <property type="entry name" value="archaeoglobus fulgidus dsm 4304 superfamily"/>
    <property type="match status" value="1"/>
</dbReference>
<dbReference type="Pfam" id="PF04493">
    <property type="entry name" value="Endonuclease_5"/>
    <property type="match status" value="1"/>
</dbReference>
<evidence type="ECO:0000313" key="2">
    <source>
        <dbReference type="Proteomes" id="UP000536909"/>
    </source>
</evidence>
<dbReference type="EC" id="3.1.21.7" evidence="1"/>
<reference evidence="1 2" key="1">
    <citation type="submission" date="2020-08" db="EMBL/GenBank/DDBJ databases">
        <title>Genomic Encyclopedia of Type Strains, Phase IV (KMG-IV): sequencing the most valuable type-strain genomes for metagenomic binning, comparative biology and taxonomic classification.</title>
        <authorList>
            <person name="Goeker M."/>
        </authorList>
    </citation>
    <scope>NUCLEOTIDE SEQUENCE [LARGE SCALE GENOMIC DNA]</scope>
    <source>
        <strain evidence="1 2">DSM 105434</strain>
    </source>
</reference>
<sequence length="171" mass="18361">MTAEHLSLKACVDVDYRAQEAVSACLLFEQWTSAQPTRALIERVAPVAPYVPGQFYRRELPGLLAPLRQVVHLVDVVIVDGYVWLDAGGQPGLGAHLYGALGGQVAVIGVAKTAFRGAPAVAVRRGQSGRPLYVTAVGIRPETAAQHIGEMHGAYRLPTLLRQVDQLSRTA</sequence>
<dbReference type="RefSeq" id="WP_184117645.1">
    <property type="nucleotide sequence ID" value="NZ_BSUI01000005.1"/>
</dbReference>
<accession>A0ABR6MV34</accession>
<keyword evidence="1" id="KW-0378">Hydrolase</keyword>
<proteinExistence type="predicted"/>
<name>A0ABR6MV34_9DEIO</name>
<dbReference type="GO" id="GO:0043737">
    <property type="term" value="F:deoxyribonuclease V activity"/>
    <property type="evidence" value="ECO:0007669"/>
    <property type="project" value="UniProtKB-EC"/>
</dbReference>
<organism evidence="1 2">
    <name type="scientific">Deinococcus metallilatus</name>
    <dbReference type="NCBI Taxonomy" id="1211322"/>
    <lineage>
        <taxon>Bacteria</taxon>
        <taxon>Thermotogati</taxon>
        <taxon>Deinococcota</taxon>
        <taxon>Deinococci</taxon>
        <taxon>Deinococcales</taxon>
        <taxon>Deinococcaceae</taxon>
        <taxon>Deinococcus</taxon>
    </lineage>
</organism>
<evidence type="ECO:0000313" key="1">
    <source>
        <dbReference type="EMBL" id="MBB5295776.1"/>
    </source>
</evidence>
<dbReference type="Proteomes" id="UP000536909">
    <property type="component" value="Unassembled WGS sequence"/>
</dbReference>
<protein>
    <submittedName>
        <fullName evidence="1">Deoxyribonuclease V</fullName>
        <ecNumber evidence="1">3.1.21.7</ecNumber>
    </submittedName>
</protein>
<dbReference type="EMBL" id="JACHFV010000008">
    <property type="protein sequence ID" value="MBB5295776.1"/>
    <property type="molecule type" value="Genomic_DNA"/>
</dbReference>
<dbReference type="InterPro" id="IPR007581">
    <property type="entry name" value="Endonuclease-V"/>
</dbReference>
<keyword evidence="2" id="KW-1185">Reference proteome</keyword>
<gene>
    <name evidence="1" type="ORF">HNQ10_002615</name>
</gene>